<name>A0AAI9ZIC5_9PEZI</name>
<dbReference type="GeneID" id="85476049"/>
<dbReference type="EMBL" id="JAHMHQ010000022">
    <property type="protein sequence ID" value="KAK1625031.1"/>
    <property type="molecule type" value="Genomic_DNA"/>
</dbReference>
<proteinExistence type="predicted"/>
<accession>A0AAI9ZIC5</accession>
<evidence type="ECO:0000313" key="2">
    <source>
        <dbReference type="Proteomes" id="UP001243989"/>
    </source>
</evidence>
<dbReference type="RefSeq" id="XP_060441026.1">
    <property type="nucleotide sequence ID" value="XM_060591187.1"/>
</dbReference>
<reference evidence="1" key="1">
    <citation type="submission" date="2021-06" db="EMBL/GenBank/DDBJ databases">
        <title>Comparative genomics, transcriptomics and evolutionary studies reveal genomic signatures of adaptation to plant cell wall in hemibiotrophic fungi.</title>
        <authorList>
            <consortium name="DOE Joint Genome Institute"/>
            <person name="Baroncelli R."/>
            <person name="Diaz J.F."/>
            <person name="Benocci T."/>
            <person name="Peng M."/>
            <person name="Battaglia E."/>
            <person name="Haridas S."/>
            <person name="Andreopoulos W."/>
            <person name="Labutti K."/>
            <person name="Pangilinan J."/>
            <person name="Floch G.L."/>
            <person name="Makela M.R."/>
            <person name="Henrissat B."/>
            <person name="Grigoriev I.V."/>
            <person name="Crouch J.A."/>
            <person name="De Vries R.P."/>
            <person name="Sukno S.A."/>
            <person name="Thon M.R."/>
        </authorList>
    </citation>
    <scope>NUCLEOTIDE SEQUENCE</scope>
    <source>
        <strain evidence="1">CBS 102054</strain>
    </source>
</reference>
<evidence type="ECO:0000313" key="1">
    <source>
        <dbReference type="EMBL" id="KAK1625031.1"/>
    </source>
</evidence>
<gene>
    <name evidence="1" type="ORF">BDP81DRAFT_436992</name>
</gene>
<protein>
    <submittedName>
        <fullName evidence="1">Uncharacterized protein</fullName>
    </submittedName>
</protein>
<keyword evidence="2" id="KW-1185">Reference proteome</keyword>
<sequence>MPPTKLPESGNALVFFDITLGGMYQSIRHRGSTFPHVLAGCFGERNLWTGTHRPGPLEVLGATKLFAGLVHVCICRERRVFARFRLTGWALSSTNELGCLRPEVSGVLELSPRPQRCYRRRSNMTAQ</sequence>
<dbReference type="Proteomes" id="UP001243989">
    <property type="component" value="Unassembled WGS sequence"/>
</dbReference>
<dbReference type="AlphaFoldDB" id="A0AAI9ZIC5"/>
<organism evidence="1 2">
    <name type="scientific">Colletotrichum phormii</name>
    <dbReference type="NCBI Taxonomy" id="359342"/>
    <lineage>
        <taxon>Eukaryota</taxon>
        <taxon>Fungi</taxon>
        <taxon>Dikarya</taxon>
        <taxon>Ascomycota</taxon>
        <taxon>Pezizomycotina</taxon>
        <taxon>Sordariomycetes</taxon>
        <taxon>Hypocreomycetidae</taxon>
        <taxon>Glomerellales</taxon>
        <taxon>Glomerellaceae</taxon>
        <taxon>Colletotrichum</taxon>
        <taxon>Colletotrichum acutatum species complex</taxon>
    </lineage>
</organism>
<comment type="caution">
    <text evidence="1">The sequence shown here is derived from an EMBL/GenBank/DDBJ whole genome shotgun (WGS) entry which is preliminary data.</text>
</comment>